<dbReference type="NCBIfam" id="TIGR03308">
    <property type="entry name" value="phn_thr-fam"/>
    <property type="match status" value="1"/>
</dbReference>
<dbReference type="EMBL" id="JAGKSQ010000007">
    <property type="protein sequence ID" value="MBP3952700.1"/>
    <property type="molecule type" value="Genomic_DNA"/>
</dbReference>
<dbReference type="InterPro" id="IPR050179">
    <property type="entry name" value="Trans_hexapeptide_repeat"/>
</dbReference>
<evidence type="ECO:0000256" key="2">
    <source>
        <dbReference type="ARBA" id="ARBA00022737"/>
    </source>
</evidence>
<proteinExistence type="predicted"/>
<protein>
    <submittedName>
        <fullName evidence="3">Acetyltransferase</fullName>
    </submittedName>
</protein>
<evidence type="ECO:0000256" key="1">
    <source>
        <dbReference type="ARBA" id="ARBA00022679"/>
    </source>
</evidence>
<dbReference type="PANTHER" id="PTHR43300">
    <property type="entry name" value="ACETYLTRANSFERASE"/>
    <property type="match status" value="1"/>
</dbReference>
<accession>A0A940WUI2</accession>
<dbReference type="Pfam" id="PF00132">
    <property type="entry name" value="Hexapep"/>
    <property type="match status" value="1"/>
</dbReference>
<dbReference type="InterPro" id="IPR018357">
    <property type="entry name" value="Hexapep_transf_CS"/>
</dbReference>
<dbReference type="GO" id="GO:0016740">
    <property type="term" value="F:transferase activity"/>
    <property type="evidence" value="ECO:0007669"/>
    <property type="project" value="UniProtKB-KW"/>
</dbReference>
<keyword evidence="2" id="KW-0677">Repeat</keyword>
<dbReference type="PANTHER" id="PTHR43300:SF11">
    <property type="entry name" value="ACETYLTRANSFERASE RV3034C-RELATED"/>
    <property type="match status" value="1"/>
</dbReference>
<name>A0A940WUI2_9BACI</name>
<dbReference type="InterPro" id="IPR011004">
    <property type="entry name" value="Trimer_LpxA-like_sf"/>
</dbReference>
<reference evidence="3" key="1">
    <citation type="submission" date="2021-03" db="EMBL/GenBank/DDBJ databases">
        <title>Bacillus suaedae sp. nov., isolated from Suaeda aralocaspica.</title>
        <authorList>
            <person name="Lei R.F.R."/>
        </authorList>
    </citation>
    <scope>NUCLEOTIDE SEQUENCE</scope>
    <source>
        <strain evidence="3">YZJH907-2</strain>
    </source>
</reference>
<dbReference type="AlphaFoldDB" id="A0A940WUI2"/>
<dbReference type="Gene3D" id="2.160.10.10">
    <property type="entry name" value="Hexapeptide repeat proteins"/>
    <property type="match status" value="1"/>
</dbReference>
<dbReference type="Proteomes" id="UP000678228">
    <property type="component" value="Unassembled WGS sequence"/>
</dbReference>
<dbReference type="SUPFAM" id="SSF51161">
    <property type="entry name" value="Trimeric LpxA-like enzymes"/>
    <property type="match status" value="1"/>
</dbReference>
<dbReference type="CDD" id="cd03349">
    <property type="entry name" value="LbH_XAT"/>
    <property type="match status" value="1"/>
</dbReference>
<comment type="caution">
    <text evidence="3">The sequence shown here is derived from an EMBL/GenBank/DDBJ whole genome shotgun (WGS) entry which is preliminary data.</text>
</comment>
<dbReference type="InterPro" id="IPR001451">
    <property type="entry name" value="Hexapep"/>
</dbReference>
<evidence type="ECO:0000313" key="4">
    <source>
        <dbReference type="Proteomes" id="UP000678228"/>
    </source>
</evidence>
<keyword evidence="1" id="KW-0808">Transferase</keyword>
<gene>
    <name evidence="3" type="ORF">J7W16_16385</name>
</gene>
<organism evidence="3 4">
    <name type="scientific">Halalkalibacter suaedae</name>
    <dbReference type="NCBI Taxonomy" id="2822140"/>
    <lineage>
        <taxon>Bacteria</taxon>
        <taxon>Bacillati</taxon>
        <taxon>Bacillota</taxon>
        <taxon>Bacilli</taxon>
        <taxon>Bacillales</taxon>
        <taxon>Bacillaceae</taxon>
        <taxon>Halalkalibacter</taxon>
    </lineage>
</organism>
<dbReference type="RefSeq" id="WP_210598553.1">
    <property type="nucleotide sequence ID" value="NZ_JAGKSQ010000007.1"/>
</dbReference>
<dbReference type="PROSITE" id="PS00101">
    <property type="entry name" value="HEXAPEP_TRANSFERASES"/>
    <property type="match status" value="1"/>
</dbReference>
<evidence type="ECO:0000313" key="3">
    <source>
        <dbReference type="EMBL" id="MBP3952700.1"/>
    </source>
</evidence>
<keyword evidence="4" id="KW-1185">Reference proteome</keyword>
<dbReference type="InterPro" id="IPR017694">
    <property type="entry name" value="Phosphonate_tfrase_rpt"/>
</dbReference>
<sequence length="207" mass="23528">MSRKMLSEEPTIHPTSTVKESELGKWTELGPNTHIEESSFGDYSYTAGDAQIIYATIGKFCSIASHVRINPGNHPMWRVTQHHLTYRREQYGFAECNDHEFFQWRKENSVTIGHDVWIGHGAIIMPGVEIGTGAVIGAGAVVTKDIPPYTIAVGVPAKPIKERFPVDIANELINIKWWNWDREKIEQYFEQLNDVESFLKKVKEASQ</sequence>